<dbReference type="PANTHER" id="PTHR31391:SF116">
    <property type="entry name" value="B3 DOMAIN-CONTAINING PROTEIN OS06G0194400-LIKE"/>
    <property type="match status" value="1"/>
</dbReference>
<evidence type="ECO:0000256" key="2">
    <source>
        <dbReference type="ARBA" id="ARBA00023015"/>
    </source>
</evidence>
<dbReference type="AlphaFoldDB" id="A0AAN8TTD0"/>
<evidence type="ECO:0000259" key="6">
    <source>
        <dbReference type="PROSITE" id="PS50863"/>
    </source>
</evidence>
<keyword evidence="5" id="KW-0539">Nucleus</keyword>
<dbReference type="EMBL" id="JBANQN010000004">
    <property type="protein sequence ID" value="KAK6792795.1"/>
    <property type="molecule type" value="Genomic_DNA"/>
</dbReference>
<dbReference type="SUPFAM" id="SSF101936">
    <property type="entry name" value="DNA-binding pseudobarrel domain"/>
    <property type="match status" value="1"/>
</dbReference>
<feature type="domain" description="TF-B3" evidence="6">
    <location>
        <begin position="126"/>
        <end position="217"/>
    </location>
</feature>
<accession>A0AAN8TTD0</accession>
<keyword evidence="3" id="KW-0238">DNA-binding</keyword>
<organism evidence="7 8">
    <name type="scientific">Solanum bulbocastanum</name>
    <name type="common">Wild potato</name>
    <dbReference type="NCBI Taxonomy" id="147425"/>
    <lineage>
        <taxon>Eukaryota</taxon>
        <taxon>Viridiplantae</taxon>
        <taxon>Streptophyta</taxon>
        <taxon>Embryophyta</taxon>
        <taxon>Tracheophyta</taxon>
        <taxon>Spermatophyta</taxon>
        <taxon>Magnoliopsida</taxon>
        <taxon>eudicotyledons</taxon>
        <taxon>Gunneridae</taxon>
        <taxon>Pentapetalae</taxon>
        <taxon>asterids</taxon>
        <taxon>lamiids</taxon>
        <taxon>Solanales</taxon>
        <taxon>Solanaceae</taxon>
        <taxon>Solanoideae</taxon>
        <taxon>Solaneae</taxon>
        <taxon>Solanum</taxon>
    </lineage>
</organism>
<reference evidence="7 8" key="1">
    <citation type="submission" date="2024-02" db="EMBL/GenBank/DDBJ databases">
        <title>de novo genome assembly of Solanum bulbocastanum strain 11H21.</title>
        <authorList>
            <person name="Hosaka A.J."/>
        </authorList>
    </citation>
    <scope>NUCLEOTIDE SEQUENCE [LARGE SCALE GENOMIC DNA]</scope>
    <source>
        <tissue evidence="7">Young leaves</tissue>
    </source>
</reference>
<keyword evidence="2" id="KW-0805">Transcription regulation</keyword>
<dbReference type="Proteomes" id="UP001371456">
    <property type="component" value="Unassembled WGS sequence"/>
</dbReference>
<evidence type="ECO:0000256" key="1">
    <source>
        <dbReference type="ARBA" id="ARBA00004123"/>
    </source>
</evidence>
<dbReference type="InterPro" id="IPR044837">
    <property type="entry name" value="REM16-like"/>
</dbReference>
<proteinExistence type="predicted"/>
<comment type="caution">
    <text evidence="7">The sequence shown here is derived from an EMBL/GenBank/DDBJ whole genome shotgun (WGS) entry which is preliminary data.</text>
</comment>
<dbReference type="GO" id="GO:0005634">
    <property type="term" value="C:nucleus"/>
    <property type="evidence" value="ECO:0007669"/>
    <property type="project" value="UniProtKB-SubCell"/>
</dbReference>
<dbReference type="GO" id="GO:0003677">
    <property type="term" value="F:DNA binding"/>
    <property type="evidence" value="ECO:0007669"/>
    <property type="project" value="UniProtKB-KW"/>
</dbReference>
<dbReference type="PANTHER" id="PTHR31391">
    <property type="entry name" value="B3 DOMAIN-CONTAINING PROTEIN OS11G0197600-RELATED"/>
    <property type="match status" value="1"/>
</dbReference>
<evidence type="ECO:0000256" key="3">
    <source>
        <dbReference type="ARBA" id="ARBA00023125"/>
    </source>
</evidence>
<protein>
    <recommendedName>
        <fullName evidence="6">TF-B3 domain-containing protein</fullName>
    </recommendedName>
</protein>
<evidence type="ECO:0000256" key="5">
    <source>
        <dbReference type="ARBA" id="ARBA00023242"/>
    </source>
</evidence>
<keyword evidence="4" id="KW-0804">Transcription</keyword>
<dbReference type="CDD" id="cd10017">
    <property type="entry name" value="B3_DNA"/>
    <property type="match status" value="1"/>
</dbReference>
<dbReference type="PROSITE" id="PS50863">
    <property type="entry name" value="B3"/>
    <property type="match status" value="1"/>
</dbReference>
<dbReference type="InterPro" id="IPR015300">
    <property type="entry name" value="DNA-bd_pseudobarrel_sf"/>
</dbReference>
<name>A0AAN8TTD0_SOLBU</name>
<dbReference type="Gene3D" id="2.40.330.10">
    <property type="entry name" value="DNA-binding pseudobarrel domain"/>
    <property type="match status" value="1"/>
</dbReference>
<keyword evidence="8" id="KW-1185">Reference proteome</keyword>
<dbReference type="InterPro" id="IPR003340">
    <property type="entry name" value="B3_DNA-bd"/>
</dbReference>
<gene>
    <name evidence="7" type="ORF">RDI58_011876</name>
</gene>
<sequence length="281" mass="32190">MVKYEDLRKQRLEENKKRMEELNLPLLTQALKNSTSPKTTPMKKTKPRIVGTELVAVRRSPRVAKSPAPEYKEVIHYERVMIPRRLATPTKRDRLFFAYASDEERAASIEKAEKLEASLGSDYPILVRPMLPSHVSGGFWLGLPSNFCRKNLPRRDDTITLIDETGEEWPTVYLAQKCGLSGGWKRFAVDHDLADGDTIVFHLIRPTKFKAYIIRVNNANETGREENVAATRCVLLCLVFCRKMFLVDLNNNNDLDLETSLFAKSRSTVVKSHLVCWLKLQ</sequence>
<comment type="subcellular location">
    <subcellularLocation>
        <location evidence="1">Nucleus</location>
    </subcellularLocation>
</comment>
<dbReference type="SMART" id="SM01019">
    <property type="entry name" value="B3"/>
    <property type="match status" value="1"/>
</dbReference>
<evidence type="ECO:0000256" key="4">
    <source>
        <dbReference type="ARBA" id="ARBA00023163"/>
    </source>
</evidence>
<evidence type="ECO:0000313" key="7">
    <source>
        <dbReference type="EMBL" id="KAK6792795.1"/>
    </source>
</evidence>
<dbReference type="Pfam" id="PF02362">
    <property type="entry name" value="B3"/>
    <property type="match status" value="1"/>
</dbReference>
<evidence type="ECO:0000313" key="8">
    <source>
        <dbReference type="Proteomes" id="UP001371456"/>
    </source>
</evidence>